<feature type="domain" description="Fibronectin type-III" evidence="4">
    <location>
        <begin position="283"/>
        <end position="397"/>
    </location>
</feature>
<keyword evidence="2" id="KW-1133">Transmembrane helix</keyword>
<dbReference type="GO" id="GO:0007155">
    <property type="term" value="P:cell adhesion"/>
    <property type="evidence" value="ECO:0007669"/>
    <property type="project" value="TreeGrafter"/>
</dbReference>
<evidence type="ECO:0000256" key="2">
    <source>
        <dbReference type="SAM" id="Phobius"/>
    </source>
</evidence>
<dbReference type="GO" id="GO:0031012">
    <property type="term" value="C:extracellular matrix"/>
    <property type="evidence" value="ECO:0007669"/>
    <property type="project" value="TreeGrafter"/>
</dbReference>
<keyword evidence="1" id="KW-0732">Signal</keyword>
<dbReference type="Gene3D" id="2.60.40.10">
    <property type="entry name" value="Immunoglobulins"/>
    <property type="match status" value="3"/>
</dbReference>
<name>A0A1B6E0G0_9HEMI</name>
<dbReference type="SMART" id="SM00060">
    <property type="entry name" value="FN3"/>
    <property type="match status" value="4"/>
</dbReference>
<feature type="domain" description="VWFC" evidence="3">
    <location>
        <begin position="117"/>
        <end position="192"/>
    </location>
</feature>
<dbReference type="InterPro" id="IPR013783">
    <property type="entry name" value="Ig-like_fold"/>
</dbReference>
<keyword evidence="2" id="KW-0812">Transmembrane</keyword>
<dbReference type="SUPFAM" id="SSF49265">
    <property type="entry name" value="Fibronectin type III"/>
    <property type="match status" value="2"/>
</dbReference>
<dbReference type="InterPro" id="IPR050941">
    <property type="entry name" value="CCN"/>
</dbReference>
<dbReference type="InterPro" id="IPR036116">
    <property type="entry name" value="FN3_sf"/>
</dbReference>
<evidence type="ECO:0000313" key="5">
    <source>
        <dbReference type="EMBL" id="JAS31399.1"/>
    </source>
</evidence>
<dbReference type="SMART" id="SM00214">
    <property type="entry name" value="VWC"/>
    <property type="match status" value="2"/>
</dbReference>
<accession>A0A1B6E0G0</accession>
<dbReference type="CDD" id="cd00063">
    <property type="entry name" value="FN3"/>
    <property type="match status" value="2"/>
</dbReference>
<protein>
    <recommendedName>
        <fullName evidence="6">Epidermal cell surface receptor</fullName>
    </recommendedName>
</protein>
<dbReference type="GO" id="GO:0005615">
    <property type="term" value="C:extracellular space"/>
    <property type="evidence" value="ECO:0007669"/>
    <property type="project" value="TreeGrafter"/>
</dbReference>
<evidence type="ECO:0000259" key="4">
    <source>
        <dbReference type="PROSITE" id="PS50853"/>
    </source>
</evidence>
<evidence type="ECO:0000256" key="1">
    <source>
        <dbReference type="ARBA" id="ARBA00022729"/>
    </source>
</evidence>
<dbReference type="InterPro" id="IPR001007">
    <property type="entry name" value="VWF_dom"/>
</dbReference>
<evidence type="ECO:0008006" key="6">
    <source>
        <dbReference type="Google" id="ProtNLM"/>
    </source>
</evidence>
<evidence type="ECO:0000259" key="3">
    <source>
        <dbReference type="PROSITE" id="PS50184"/>
    </source>
</evidence>
<dbReference type="AlphaFoldDB" id="A0A1B6E0G0"/>
<dbReference type="PROSITE" id="PS50184">
    <property type="entry name" value="VWFC_2"/>
    <property type="match status" value="1"/>
</dbReference>
<gene>
    <name evidence="5" type="ORF">g.8709</name>
</gene>
<dbReference type="InterPro" id="IPR003961">
    <property type="entry name" value="FN3_dom"/>
</dbReference>
<feature type="transmembrane region" description="Helical" evidence="2">
    <location>
        <begin position="632"/>
        <end position="657"/>
    </location>
</feature>
<sequence length="697" mass="77570">MDSCCTLVLCDVSLDDQDEIKPGNTGFEDSVNKTDVKLLSALAVNSTSVKLQLSSRPNTTWTAEYSVDKVKWQTSILHGHTVVGLEPGKSYYFRVKYGSSTTNNLSVTLPPLKKVSTMCEYKGKNYTRGEEFHDGCTFFCQCTKSGVECANIECPTDFGLDVLDPHCLSWETQPPDFIPHPPTCCPETVRCKDNGSCVYMGERFPNWADIPSKLSGCEQRCYCEMGNITCHATCSPVPATPPSDLPCNAQEAILTHRPGDECCLVWICPKHEGLNGQSFPSGFPSNPTYDANEIKVHSLDAVDDSTIRLIFSVPNVLVGLHGRVVLRYTADKQSSDPSTWEQQVLAPPDDLIATPDLEFELGGLQPDTSYKIKITIELRDLQNSPTSGILTVKTRSKVASTTLYPPEISVEPDLHVAELNSTWVKLEWRIFTEFELQFIDGVQLRYKEPDGKVFAATPLIHRAVTNYIIEDLKPDTQYQIGIFFIPFPGQTTELRAQDLLHITTAIENDPYKFDLVLDVHHIKTSSVELTWTGVPYPEDKYVNIYRAIYQSEGGREDFSSFKVAKRDAPTNTLVQGLKPSTRYRLWLEAYLTNGRIKKSNVKDFTTKPGVAPAADTLQGQLEASPIVKASDYYIPLIGVSILAALAIVTVVILLLILHRKHGHNKAPITAANNRKPQSAAYDNPSYKVEIQQETMDL</sequence>
<dbReference type="PROSITE" id="PS50853">
    <property type="entry name" value="FN3"/>
    <property type="match status" value="2"/>
</dbReference>
<dbReference type="GO" id="GO:0030335">
    <property type="term" value="P:positive regulation of cell migration"/>
    <property type="evidence" value="ECO:0007669"/>
    <property type="project" value="TreeGrafter"/>
</dbReference>
<dbReference type="GO" id="GO:0045597">
    <property type="term" value="P:positive regulation of cell differentiation"/>
    <property type="evidence" value="ECO:0007669"/>
    <property type="project" value="TreeGrafter"/>
</dbReference>
<dbReference type="PANTHER" id="PTHR11348">
    <property type="entry name" value="CONNECTIVE TISSUE GROWTH FACTOR-RELATED"/>
    <property type="match status" value="1"/>
</dbReference>
<dbReference type="GO" id="GO:0008201">
    <property type="term" value="F:heparin binding"/>
    <property type="evidence" value="ECO:0007669"/>
    <property type="project" value="TreeGrafter"/>
</dbReference>
<dbReference type="EMBL" id="GEDC01005899">
    <property type="protein sequence ID" value="JAS31399.1"/>
    <property type="molecule type" value="Transcribed_RNA"/>
</dbReference>
<feature type="domain" description="Fibronectin type-III" evidence="4">
    <location>
        <begin position="509"/>
        <end position="609"/>
    </location>
</feature>
<dbReference type="GO" id="GO:0005178">
    <property type="term" value="F:integrin binding"/>
    <property type="evidence" value="ECO:0007669"/>
    <property type="project" value="TreeGrafter"/>
</dbReference>
<proteinExistence type="predicted"/>
<keyword evidence="2" id="KW-0472">Membrane</keyword>
<organism evidence="5">
    <name type="scientific">Clastoptera arizonana</name>
    <name type="common">Arizona spittle bug</name>
    <dbReference type="NCBI Taxonomy" id="38151"/>
    <lineage>
        <taxon>Eukaryota</taxon>
        <taxon>Metazoa</taxon>
        <taxon>Ecdysozoa</taxon>
        <taxon>Arthropoda</taxon>
        <taxon>Hexapoda</taxon>
        <taxon>Insecta</taxon>
        <taxon>Pterygota</taxon>
        <taxon>Neoptera</taxon>
        <taxon>Paraneoptera</taxon>
        <taxon>Hemiptera</taxon>
        <taxon>Auchenorrhyncha</taxon>
        <taxon>Cercopoidea</taxon>
        <taxon>Clastopteridae</taxon>
        <taxon>Clastoptera</taxon>
    </lineage>
</organism>
<dbReference type="GO" id="GO:0007165">
    <property type="term" value="P:signal transduction"/>
    <property type="evidence" value="ECO:0007669"/>
    <property type="project" value="TreeGrafter"/>
</dbReference>
<dbReference type="PANTHER" id="PTHR11348:SF34">
    <property type="entry name" value="EPIDERMAL CELL SURFACE RECEPTOR-RELATED"/>
    <property type="match status" value="1"/>
</dbReference>
<reference evidence="5" key="1">
    <citation type="submission" date="2015-12" db="EMBL/GenBank/DDBJ databases">
        <title>De novo transcriptome assembly of four potential Pierce s Disease insect vectors from Arizona vineyards.</title>
        <authorList>
            <person name="Tassone E.E."/>
        </authorList>
    </citation>
    <scope>NUCLEOTIDE SEQUENCE</scope>
</reference>